<protein>
    <submittedName>
        <fullName evidence="6">ATP-binding cassette domain-containing protein</fullName>
    </submittedName>
</protein>
<dbReference type="EMBL" id="SDGZ01000015">
    <property type="protein sequence ID" value="TYC48983.1"/>
    <property type="molecule type" value="Genomic_DNA"/>
</dbReference>
<organism evidence="6 7">
    <name type="scientific">Weissella muntiaci</name>
    <dbReference type="NCBI Taxonomy" id="2508881"/>
    <lineage>
        <taxon>Bacteria</taxon>
        <taxon>Bacillati</taxon>
        <taxon>Bacillota</taxon>
        <taxon>Bacilli</taxon>
        <taxon>Lactobacillales</taxon>
        <taxon>Lactobacillaceae</taxon>
        <taxon>Weissella</taxon>
    </lineage>
</organism>
<dbReference type="AlphaFoldDB" id="A0A6C2C5Z1"/>
<keyword evidence="3" id="KW-0547">Nucleotide-binding</keyword>
<accession>A0A6C2C5Z1</accession>
<reference evidence="6 7" key="1">
    <citation type="submission" date="2019-01" db="EMBL/GenBank/DDBJ databases">
        <title>Weissella sp. nov., a novel lactic acid bacterium isolated from animal feces.</title>
        <authorList>
            <person name="Wang L.-T."/>
        </authorList>
    </citation>
    <scope>NUCLEOTIDE SEQUENCE [LARGE SCALE GENOMIC DNA]</scope>
    <source>
        <strain evidence="6 7">8H-2</strain>
    </source>
</reference>
<gene>
    <name evidence="6" type="ORF">ESZ50_06955</name>
</gene>
<dbReference type="Pfam" id="PF00005">
    <property type="entry name" value="ABC_tran"/>
    <property type="match status" value="1"/>
</dbReference>
<evidence type="ECO:0000256" key="2">
    <source>
        <dbReference type="ARBA" id="ARBA00022448"/>
    </source>
</evidence>
<keyword evidence="2" id="KW-0813">Transport</keyword>
<dbReference type="SMART" id="SM00382">
    <property type="entry name" value="AAA"/>
    <property type="match status" value="1"/>
</dbReference>
<comment type="caution">
    <text evidence="6">The sequence shown here is derived from an EMBL/GenBank/DDBJ whole genome shotgun (WGS) entry which is preliminary data.</text>
</comment>
<evidence type="ECO:0000256" key="3">
    <source>
        <dbReference type="ARBA" id="ARBA00022741"/>
    </source>
</evidence>
<dbReference type="GO" id="GO:0005524">
    <property type="term" value="F:ATP binding"/>
    <property type="evidence" value="ECO:0007669"/>
    <property type="project" value="UniProtKB-KW"/>
</dbReference>
<dbReference type="PROSITE" id="PS50893">
    <property type="entry name" value="ABC_TRANSPORTER_2"/>
    <property type="match status" value="1"/>
</dbReference>
<dbReference type="OrthoDB" id="9806726at2"/>
<evidence type="ECO:0000256" key="1">
    <source>
        <dbReference type="ARBA" id="ARBA00005417"/>
    </source>
</evidence>
<comment type="similarity">
    <text evidence="1">Belongs to the ABC transporter superfamily.</text>
</comment>
<dbReference type="PANTHER" id="PTHR42734:SF17">
    <property type="entry name" value="METAL TRANSPORT SYSTEM ATP-BINDING PROTEIN TM_0124-RELATED"/>
    <property type="match status" value="1"/>
</dbReference>
<sequence>MNLLTGRDIGIKVDERWLYREVDFHLAQKRMLAIVGDNGVGKTTLLQAILGQRKLTEGELQWHTENGKQPTIRYVPQYRPDMQAFPLYIKDFVALSFDRGLRPWLSAQEKHQLQHILEDTNLLALADRRIDTASGGERQRAYLAQALAQNPQILILDEATANLDNSAKYELMDVVKHYRDHHDLTIIMVSHDLDIVSDYGDDYLLLTPHGNEFGDCKDADLARLKVRYDADV</sequence>
<dbReference type="InterPro" id="IPR003439">
    <property type="entry name" value="ABC_transporter-like_ATP-bd"/>
</dbReference>
<keyword evidence="7" id="KW-1185">Reference proteome</keyword>
<name>A0A6C2C5Z1_9LACO</name>
<dbReference type="Proteomes" id="UP000371977">
    <property type="component" value="Unassembled WGS sequence"/>
</dbReference>
<evidence type="ECO:0000256" key="4">
    <source>
        <dbReference type="ARBA" id="ARBA00022840"/>
    </source>
</evidence>
<dbReference type="InterPro" id="IPR050153">
    <property type="entry name" value="Metal_Ion_Import_ABC"/>
</dbReference>
<dbReference type="RefSeq" id="WP_148622845.1">
    <property type="nucleotide sequence ID" value="NZ_SDGZ01000015.1"/>
</dbReference>
<feature type="domain" description="ABC transporter" evidence="5">
    <location>
        <begin position="4"/>
        <end position="226"/>
    </location>
</feature>
<dbReference type="PANTHER" id="PTHR42734">
    <property type="entry name" value="METAL TRANSPORT SYSTEM ATP-BINDING PROTEIN TM_0124-RELATED"/>
    <property type="match status" value="1"/>
</dbReference>
<evidence type="ECO:0000259" key="5">
    <source>
        <dbReference type="PROSITE" id="PS50893"/>
    </source>
</evidence>
<proteinExistence type="inferred from homology"/>
<dbReference type="GO" id="GO:0016887">
    <property type="term" value="F:ATP hydrolysis activity"/>
    <property type="evidence" value="ECO:0007669"/>
    <property type="project" value="InterPro"/>
</dbReference>
<dbReference type="SUPFAM" id="SSF52540">
    <property type="entry name" value="P-loop containing nucleoside triphosphate hydrolases"/>
    <property type="match status" value="1"/>
</dbReference>
<evidence type="ECO:0000313" key="6">
    <source>
        <dbReference type="EMBL" id="TYC48983.1"/>
    </source>
</evidence>
<dbReference type="InterPro" id="IPR027417">
    <property type="entry name" value="P-loop_NTPase"/>
</dbReference>
<dbReference type="InterPro" id="IPR003593">
    <property type="entry name" value="AAA+_ATPase"/>
</dbReference>
<dbReference type="Gene3D" id="3.40.50.300">
    <property type="entry name" value="P-loop containing nucleotide triphosphate hydrolases"/>
    <property type="match status" value="1"/>
</dbReference>
<evidence type="ECO:0000313" key="7">
    <source>
        <dbReference type="Proteomes" id="UP000371977"/>
    </source>
</evidence>
<keyword evidence="4 6" id="KW-0067">ATP-binding</keyword>